<organism evidence="1 2">
    <name type="scientific">Heliomicrobium gestii</name>
    <name type="common">Heliobacterium gestii</name>
    <dbReference type="NCBI Taxonomy" id="2699"/>
    <lineage>
        <taxon>Bacteria</taxon>
        <taxon>Bacillati</taxon>
        <taxon>Bacillota</taxon>
        <taxon>Clostridia</taxon>
        <taxon>Eubacteriales</taxon>
        <taxon>Heliobacteriaceae</taxon>
        <taxon>Heliomicrobium</taxon>
    </lineage>
</organism>
<name>A0A845LJP0_HELGE</name>
<reference evidence="1 2" key="1">
    <citation type="submission" date="2020-01" db="EMBL/GenBank/DDBJ databases">
        <title>Whole genome sequence of Heliobacterium gestii DSM 11169.</title>
        <authorList>
            <person name="Kyndt J.A."/>
            <person name="Meyer T.E."/>
        </authorList>
    </citation>
    <scope>NUCLEOTIDE SEQUENCE [LARGE SCALE GENOMIC DNA]</scope>
    <source>
        <strain evidence="1 2">DSM 11169</strain>
    </source>
</reference>
<dbReference type="RefSeq" id="WP_161263172.1">
    <property type="nucleotide sequence ID" value="NZ_JAFBDC010000024.1"/>
</dbReference>
<evidence type="ECO:0000313" key="1">
    <source>
        <dbReference type="EMBL" id="MZP44605.1"/>
    </source>
</evidence>
<dbReference type="Proteomes" id="UP000471031">
    <property type="component" value="Unassembled WGS sequence"/>
</dbReference>
<dbReference type="OrthoDB" id="9856395at2"/>
<sequence length="146" mass="16409">MQPFTDRFSSYGETQGGIAVINRLAKGIIVTIVSLSAFFSTTSAFALGDYNRGILYAIVPVNSDEPDKGTIQVCCFVRRFFDRIVDVDLKAFTGENNSMYPWDFEVKSYSLTARKKDGYGVVIQGVVNIRYMTNGEYRNINVNEEL</sequence>
<dbReference type="EMBL" id="WXEX01000021">
    <property type="protein sequence ID" value="MZP44605.1"/>
    <property type="molecule type" value="Genomic_DNA"/>
</dbReference>
<proteinExistence type="predicted"/>
<protein>
    <submittedName>
        <fullName evidence="1">Uncharacterized protein</fullName>
    </submittedName>
</protein>
<evidence type="ECO:0000313" key="2">
    <source>
        <dbReference type="Proteomes" id="UP000471031"/>
    </source>
</evidence>
<dbReference type="AlphaFoldDB" id="A0A845LJP0"/>
<gene>
    <name evidence="1" type="ORF">GTO89_16365</name>
</gene>
<keyword evidence="2" id="KW-1185">Reference proteome</keyword>
<comment type="caution">
    <text evidence="1">The sequence shown here is derived from an EMBL/GenBank/DDBJ whole genome shotgun (WGS) entry which is preliminary data.</text>
</comment>
<accession>A0A845LJP0</accession>